<reference evidence="1" key="1">
    <citation type="submission" date="2022-10" db="EMBL/GenBank/DDBJ databases">
        <title>Genome Sequence of Xylaria curta.</title>
        <authorList>
            <person name="Buettner E."/>
        </authorList>
    </citation>
    <scope>NUCLEOTIDE SEQUENCE</scope>
    <source>
        <strain evidence="1">Babe10</strain>
    </source>
</reference>
<organism evidence="1 2">
    <name type="scientific">Xylaria curta</name>
    <dbReference type="NCBI Taxonomy" id="42375"/>
    <lineage>
        <taxon>Eukaryota</taxon>
        <taxon>Fungi</taxon>
        <taxon>Dikarya</taxon>
        <taxon>Ascomycota</taxon>
        <taxon>Pezizomycotina</taxon>
        <taxon>Sordariomycetes</taxon>
        <taxon>Xylariomycetidae</taxon>
        <taxon>Xylariales</taxon>
        <taxon>Xylariaceae</taxon>
        <taxon>Xylaria</taxon>
    </lineage>
</organism>
<protein>
    <submittedName>
        <fullName evidence="1">Uncharacterized protein</fullName>
    </submittedName>
</protein>
<dbReference type="Proteomes" id="UP001143856">
    <property type="component" value="Unassembled WGS sequence"/>
</dbReference>
<keyword evidence="2" id="KW-1185">Reference proteome</keyword>
<name>A0ACC1P0T7_9PEZI</name>
<proteinExistence type="predicted"/>
<accession>A0ACC1P0T7</accession>
<gene>
    <name evidence="1" type="ORF">NUW58_g5867</name>
</gene>
<sequence length="428" mass="45388">MGASIPASSSSAASKRLCPRLALLIPREHLDSPSYSPHVPSGPPQAPQHAQNHIQGRQTPVSVVPQPRFPTPSTSAPSPPVLLPPQTNQIPPSLQSLPVNATPDGTGQHGSHQRPPSTPVVASPTPNIPRNAYPQHQTTILPTSTPIRPPSGLAATHPTSAVAKPPVQTIQPPQLPTSVRHAQPQAHARPKPHSQQPPVPTTPSQPQHAKGIPRSYGAQYNQHSKSAGGSDVAQRPQPPIHTPVSTPRPPSISQVQTPSGVGSAPYVIRGHGTKWISTPTPSTPRISGSEGYFDIESPAYEPLSPPARPAELPGVPLSTEKDSNKPIMKTDLAKSRSRPPRVTHKAETVSEPTEVPLEPDLPVPPIKNEEATPQTLQEAIDTAAKETPPGRTPATVNTLPSKRKRQDSPPHSWTTSPGNPRTLDPCFS</sequence>
<comment type="caution">
    <text evidence="1">The sequence shown here is derived from an EMBL/GenBank/DDBJ whole genome shotgun (WGS) entry which is preliminary data.</text>
</comment>
<evidence type="ECO:0000313" key="1">
    <source>
        <dbReference type="EMBL" id="KAJ2984805.1"/>
    </source>
</evidence>
<dbReference type="EMBL" id="JAPDGR010001223">
    <property type="protein sequence ID" value="KAJ2984805.1"/>
    <property type="molecule type" value="Genomic_DNA"/>
</dbReference>
<evidence type="ECO:0000313" key="2">
    <source>
        <dbReference type="Proteomes" id="UP001143856"/>
    </source>
</evidence>